<dbReference type="Proteomes" id="UP001060085">
    <property type="component" value="Linkage Group LG07"/>
</dbReference>
<protein>
    <submittedName>
        <fullName evidence="1">Uncharacterized protein</fullName>
    </submittedName>
</protein>
<organism evidence="1 2">
    <name type="scientific">Catharanthus roseus</name>
    <name type="common">Madagascar periwinkle</name>
    <name type="synonym">Vinca rosea</name>
    <dbReference type="NCBI Taxonomy" id="4058"/>
    <lineage>
        <taxon>Eukaryota</taxon>
        <taxon>Viridiplantae</taxon>
        <taxon>Streptophyta</taxon>
        <taxon>Embryophyta</taxon>
        <taxon>Tracheophyta</taxon>
        <taxon>Spermatophyta</taxon>
        <taxon>Magnoliopsida</taxon>
        <taxon>eudicotyledons</taxon>
        <taxon>Gunneridae</taxon>
        <taxon>Pentapetalae</taxon>
        <taxon>asterids</taxon>
        <taxon>lamiids</taxon>
        <taxon>Gentianales</taxon>
        <taxon>Apocynaceae</taxon>
        <taxon>Rauvolfioideae</taxon>
        <taxon>Vinceae</taxon>
        <taxon>Catharanthinae</taxon>
        <taxon>Catharanthus</taxon>
    </lineage>
</organism>
<comment type="caution">
    <text evidence="1">The sequence shown here is derived from an EMBL/GenBank/DDBJ whole genome shotgun (WGS) entry which is preliminary data.</text>
</comment>
<proteinExistence type="predicted"/>
<reference evidence="2" key="1">
    <citation type="journal article" date="2023" name="Nat. Plants">
        <title>Single-cell RNA sequencing provides a high-resolution roadmap for understanding the multicellular compartmentation of specialized metabolism.</title>
        <authorList>
            <person name="Sun S."/>
            <person name="Shen X."/>
            <person name="Li Y."/>
            <person name="Li Y."/>
            <person name="Wang S."/>
            <person name="Li R."/>
            <person name="Zhang H."/>
            <person name="Shen G."/>
            <person name="Guo B."/>
            <person name="Wei J."/>
            <person name="Xu J."/>
            <person name="St-Pierre B."/>
            <person name="Chen S."/>
            <person name="Sun C."/>
        </authorList>
    </citation>
    <scope>NUCLEOTIDE SEQUENCE [LARGE SCALE GENOMIC DNA]</scope>
</reference>
<gene>
    <name evidence="1" type="ORF">M9H77_30646</name>
</gene>
<accession>A0ACB9ZZW3</accession>
<name>A0ACB9ZZW3_CATRO</name>
<sequence length="118" mass="13643">MDILPFSESLSMEDRLRERDLFGFHSIKKTTQTGIEAEDDESYDLSVEDEPYSAPMAALQKEIRTTFEQLYVTQDIHGAQLAEIVESTCKERLPRMCLYIFLLVCPHIEDNVVLNIQE</sequence>
<evidence type="ECO:0000313" key="1">
    <source>
        <dbReference type="EMBL" id="KAI5653459.1"/>
    </source>
</evidence>
<evidence type="ECO:0000313" key="2">
    <source>
        <dbReference type="Proteomes" id="UP001060085"/>
    </source>
</evidence>
<dbReference type="EMBL" id="CM044707">
    <property type="protein sequence ID" value="KAI5653459.1"/>
    <property type="molecule type" value="Genomic_DNA"/>
</dbReference>
<keyword evidence="2" id="KW-1185">Reference proteome</keyword>